<dbReference type="Gene3D" id="1.10.530.10">
    <property type="match status" value="1"/>
</dbReference>
<name>A0A9W6MNY5_9PROT</name>
<dbReference type="InterPro" id="IPR023346">
    <property type="entry name" value="Lysozyme-like_dom_sf"/>
</dbReference>
<comment type="caution">
    <text evidence="3">The sequence shown here is derived from an EMBL/GenBank/DDBJ whole genome shotgun (WGS) entry which is preliminary data.</text>
</comment>
<dbReference type="RefSeq" id="WP_271186788.1">
    <property type="nucleotide sequence ID" value="NZ_BSFE01000004.1"/>
</dbReference>
<dbReference type="CDD" id="cd00442">
    <property type="entry name" value="Lyz-like"/>
    <property type="match status" value="1"/>
</dbReference>
<proteinExistence type="predicted"/>
<feature type="chain" id="PRO_5040754289" description="Transglycosylase SLT domain-containing protein" evidence="1">
    <location>
        <begin position="20"/>
        <end position="201"/>
    </location>
</feature>
<dbReference type="AlphaFoldDB" id="A0A9W6MNY5"/>
<accession>A0A9W6MNY5</accession>
<reference evidence="3" key="2">
    <citation type="submission" date="2023-01" db="EMBL/GenBank/DDBJ databases">
        <authorList>
            <person name="Sun Q."/>
            <person name="Evtushenko L."/>
        </authorList>
    </citation>
    <scope>NUCLEOTIDE SEQUENCE</scope>
    <source>
        <strain evidence="3">VKM B-1513</strain>
    </source>
</reference>
<sequence length="201" mass="23018">MMRASLLLLCALVGLSACGHRPPDQVTDACLILEDNRAWWRALQRTEQRWGIPPGVQMAILRRESSFNAHARPARNRLLGIIPTSRPSSAYGYAQALDGTWDWYRRDTGRRGADRDDFEDAVDFIGWYSSKSRQLSGVQPHQARELYLTYHEGHGGYNRGSYRSKGWLMNAANSVARDAASYQAQIDRCERRLSRSRFWLL</sequence>
<feature type="domain" description="Transglycosylase SLT" evidence="2">
    <location>
        <begin position="7"/>
        <end position="189"/>
    </location>
</feature>
<evidence type="ECO:0000256" key="1">
    <source>
        <dbReference type="SAM" id="SignalP"/>
    </source>
</evidence>
<feature type="signal peptide" evidence="1">
    <location>
        <begin position="1"/>
        <end position="19"/>
    </location>
</feature>
<evidence type="ECO:0000313" key="3">
    <source>
        <dbReference type="EMBL" id="GLK52421.1"/>
    </source>
</evidence>
<dbReference type="PROSITE" id="PS51257">
    <property type="entry name" value="PROKAR_LIPOPROTEIN"/>
    <property type="match status" value="1"/>
</dbReference>
<keyword evidence="4" id="KW-1185">Reference proteome</keyword>
<evidence type="ECO:0000259" key="2">
    <source>
        <dbReference type="Pfam" id="PF19489"/>
    </source>
</evidence>
<dbReference type="EMBL" id="BSFE01000004">
    <property type="protein sequence ID" value="GLK52421.1"/>
    <property type="molecule type" value="Genomic_DNA"/>
</dbReference>
<evidence type="ECO:0000313" key="4">
    <source>
        <dbReference type="Proteomes" id="UP001143486"/>
    </source>
</evidence>
<gene>
    <name evidence="3" type="ORF">GCM10017621_19290</name>
</gene>
<protein>
    <recommendedName>
        <fullName evidence="2">Transglycosylase SLT domain-containing protein</fullName>
    </recommendedName>
</protein>
<organism evidence="3 4">
    <name type="scientific">Maricaulis virginensis</name>
    <dbReference type="NCBI Taxonomy" id="144022"/>
    <lineage>
        <taxon>Bacteria</taxon>
        <taxon>Pseudomonadati</taxon>
        <taxon>Pseudomonadota</taxon>
        <taxon>Alphaproteobacteria</taxon>
        <taxon>Maricaulales</taxon>
        <taxon>Maricaulaceae</taxon>
        <taxon>Maricaulis</taxon>
    </lineage>
</organism>
<dbReference type="Proteomes" id="UP001143486">
    <property type="component" value="Unassembled WGS sequence"/>
</dbReference>
<dbReference type="InterPro" id="IPR045795">
    <property type="entry name" value="SLT_4"/>
</dbReference>
<dbReference type="Pfam" id="PF19489">
    <property type="entry name" value="SLT_4"/>
    <property type="match status" value="1"/>
</dbReference>
<reference evidence="3" key="1">
    <citation type="journal article" date="2014" name="Int. J. Syst. Evol. Microbiol.">
        <title>Complete genome sequence of Corynebacterium casei LMG S-19264T (=DSM 44701T), isolated from a smear-ripened cheese.</title>
        <authorList>
            <consortium name="US DOE Joint Genome Institute (JGI-PGF)"/>
            <person name="Walter F."/>
            <person name="Albersmeier A."/>
            <person name="Kalinowski J."/>
            <person name="Ruckert C."/>
        </authorList>
    </citation>
    <scope>NUCLEOTIDE SEQUENCE</scope>
    <source>
        <strain evidence="3">VKM B-1513</strain>
    </source>
</reference>
<keyword evidence="1" id="KW-0732">Signal</keyword>
<dbReference type="SUPFAM" id="SSF53955">
    <property type="entry name" value="Lysozyme-like"/>
    <property type="match status" value="1"/>
</dbReference>